<sequence>MSILAKGILRSSSAATFHGNFLLNNVHHVTVSGRLMGNFPTFLSDSAMLVLKEGSHAAGADIFSGRIGCDEVVLEFGNGIKIQAALDNPVCPPVSVSGTSIFSQA</sequence>
<proteinExistence type="predicted"/>
<reference evidence="1 2" key="1">
    <citation type="journal article" date="2018" name="Evol. Lett.">
        <title>Horizontal gene cluster transfer increased hallucinogenic mushroom diversity.</title>
        <authorList>
            <person name="Reynolds H.T."/>
            <person name="Vijayakumar V."/>
            <person name="Gluck-Thaler E."/>
            <person name="Korotkin H.B."/>
            <person name="Matheny P.B."/>
            <person name="Slot J.C."/>
        </authorList>
    </citation>
    <scope>NUCLEOTIDE SEQUENCE [LARGE SCALE GENOMIC DNA]</scope>
    <source>
        <strain evidence="1 2">SRW20</strain>
    </source>
</reference>
<keyword evidence="2" id="KW-1185">Reference proteome</keyword>
<comment type="caution">
    <text evidence="1">The sequence shown here is derived from an EMBL/GenBank/DDBJ whole genome shotgun (WGS) entry which is preliminary data.</text>
</comment>
<dbReference type="Proteomes" id="UP000284706">
    <property type="component" value="Unassembled WGS sequence"/>
</dbReference>
<accession>A0A409VYR9</accession>
<dbReference type="AlphaFoldDB" id="A0A409VYR9"/>
<protein>
    <submittedName>
        <fullName evidence="1">Uncharacterized protein</fullName>
    </submittedName>
</protein>
<evidence type="ECO:0000313" key="2">
    <source>
        <dbReference type="Proteomes" id="UP000284706"/>
    </source>
</evidence>
<name>A0A409VYR9_9AGAR</name>
<dbReference type="InParanoid" id="A0A409VYR9"/>
<evidence type="ECO:0000313" key="1">
    <source>
        <dbReference type="EMBL" id="PPQ71406.1"/>
    </source>
</evidence>
<gene>
    <name evidence="1" type="ORF">CVT26_011121</name>
</gene>
<dbReference type="EMBL" id="NHYE01005504">
    <property type="protein sequence ID" value="PPQ71406.1"/>
    <property type="molecule type" value="Genomic_DNA"/>
</dbReference>
<organism evidence="1 2">
    <name type="scientific">Gymnopilus dilepis</name>
    <dbReference type="NCBI Taxonomy" id="231916"/>
    <lineage>
        <taxon>Eukaryota</taxon>
        <taxon>Fungi</taxon>
        <taxon>Dikarya</taxon>
        <taxon>Basidiomycota</taxon>
        <taxon>Agaricomycotina</taxon>
        <taxon>Agaricomycetes</taxon>
        <taxon>Agaricomycetidae</taxon>
        <taxon>Agaricales</taxon>
        <taxon>Agaricineae</taxon>
        <taxon>Hymenogastraceae</taxon>
        <taxon>Gymnopilus</taxon>
    </lineage>
</organism>